<dbReference type="PANTHER" id="PTHR38693:SF1">
    <property type="entry name" value="UBIQUINONE BIOSYNTHESIS ACCESSORY FACTOR UBIJ"/>
    <property type="match status" value="1"/>
</dbReference>
<feature type="domain" description="SCP2" evidence="2">
    <location>
        <begin position="17"/>
        <end position="114"/>
    </location>
</feature>
<keyword evidence="3" id="KW-0830">Ubiquinone</keyword>
<dbReference type="GO" id="GO:0005737">
    <property type="term" value="C:cytoplasm"/>
    <property type="evidence" value="ECO:0007669"/>
    <property type="project" value="UniProtKB-SubCell"/>
</dbReference>
<evidence type="ECO:0000256" key="1">
    <source>
        <dbReference type="HAMAP-Rule" id="MF_02215"/>
    </source>
</evidence>
<evidence type="ECO:0000259" key="2">
    <source>
        <dbReference type="Pfam" id="PF02036"/>
    </source>
</evidence>
<dbReference type="SUPFAM" id="SSF55718">
    <property type="entry name" value="SCP-like"/>
    <property type="match status" value="1"/>
</dbReference>
<dbReference type="InterPro" id="IPR038989">
    <property type="entry name" value="UbiJ"/>
</dbReference>
<dbReference type="InterPro" id="IPR003033">
    <property type="entry name" value="SCP2_sterol-bd_dom"/>
</dbReference>
<accession>A0A7W7P2A3</accession>
<comment type="function">
    <text evidence="1">Required for ubiquinone (coenzyme Q) biosynthesis. Binds hydrophobic ubiquinone biosynthetic intermediates via its SCP2 domain and is essential for the stability of the Ubi complex. May constitute a docking platform where Ubi enzymes assemble and access their SCP2-bound polyprenyl substrates.</text>
</comment>
<evidence type="ECO:0000313" key="3">
    <source>
        <dbReference type="EMBL" id="MBB4864260.1"/>
    </source>
</evidence>
<protein>
    <recommendedName>
        <fullName evidence="1">Ubiquinone biosynthesis accessory factor UbiJ</fullName>
    </recommendedName>
</protein>
<dbReference type="PANTHER" id="PTHR38693">
    <property type="entry name" value="UBIQUINONE BIOSYNTHESIS PROTEIN UBIJ"/>
    <property type="match status" value="1"/>
</dbReference>
<dbReference type="EMBL" id="JACHLI010000011">
    <property type="protein sequence ID" value="MBB4864260.1"/>
    <property type="molecule type" value="Genomic_DNA"/>
</dbReference>
<dbReference type="Pfam" id="PF02036">
    <property type="entry name" value="SCP2"/>
    <property type="match status" value="1"/>
</dbReference>
<keyword evidence="1" id="KW-0831">Ubiquinone biosynthesis</keyword>
<keyword evidence="1" id="KW-0963">Cytoplasm</keyword>
<gene>
    <name evidence="1" type="primary">ubiJ</name>
    <name evidence="3" type="ORF">HNP46_003124</name>
</gene>
<comment type="pathway">
    <text evidence="1">Cofactor biosynthesis; ubiquinone biosynthesis.</text>
</comment>
<dbReference type="InterPro" id="IPR036527">
    <property type="entry name" value="SCP2_sterol-bd_dom_sf"/>
</dbReference>
<comment type="caution">
    <text evidence="3">The sequence shown here is derived from an EMBL/GenBank/DDBJ whole genome shotgun (WGS) entry which is preliminary data.</text>
</comment>
<reference evidence="3 4" key="1">
    <citation type="submission" date="2020-08" db="EMBL/GenBank/DDBJ databases">
        <title>Functional genomics of gut bacteria from endangered species of beetles.</title>
        <authorList>
            <person name="Carlos-Shanley C."/>
        </authorList>
    </citation>
    <scope>NUCLEOTIDE SEQUENCE [LARGE SCALE GENOMIC DNA]</scope>
    <source>
        <strain evidence="3 4">S00179</strain>
    </source>
</reference>
<name>A0A7W7P2A3_PSENT</name>
<organism evidence="3 4">
    <name type="scientific">Pseudomonas nitroreducens</name>
    <dbReference type="NCBI Taxonomy" id="46680"/>
    <lineage>
        <taxon>Bacteria</taxon>
        <taxon>Pseudomonadati</taxon>
        <taxon>Pseudomonadota</taxon>
        <taxon>Gammaproteobacteria</taxon>
        <taxon>Pseudomonadales</taxon>
        <taxon>Pseudomonadaceae</taxon>
        <taxon>Pseudomonas</taxon>
    </lineage>
</organism>
<sequence length="207" mass="22450">MSLLLQAALASAEASVNRVLRLDGVALRRLARLAGKVLEVDCQAPALRLFILPDADGLHLAAHHEAPADCTLVAPAGSLLQLALAKDKTRVLHSPEVTMGGDSAMLLELADILQSLELDWEYEVARWLGPVPAHLLGARLRGGMAWAGDSLESLRLSLADYLAEESRTLVGQHEAEARFAELDQLKMSLDRLDARITRLTQKIKPDA</sequence>
<dbReference type="HAMAP" id="MF_02215">
    <property type="entry name" value="UbiJ"/>
    <property type="match status" value="1"/>
</dbReference>
<proteinExistence type="inferred from homology"/>
<dbReference type="UniPathway" id="UPA00232"/>
<evidence type="ECO:0000313" key="4">
    <source>
        <dbReference type="Proteomes" id="UP000566995"/>
    </source>
</evidence>
<dbReference type="AlphaFoldDB" id="A0A7W7P2A3"/>
<dbReference type="Proteomes" id="UP000566995">
    <property type="component" value="Unassembled WGS sequence"/>
</dbReference>
<comment type="similarity">
    <text evidence="1">Belongs to the UbiJ family.</text>
</comment>
<comment type="subcellular location">
    <subcellularLocation>
        <location evidence="1">Cytoplasm</location>
    </subcellularLocation>
</comment>
<dbReference type="GO" id="GO:0006744">
    <property type="term" value="P:ubiquinone biosynthetic process"/>
    <property type="evidence" value="ECO:0007669"/>
    <property type="project" value="UniProtKB-UniRule"/>
</dbReference>